<dbReference type="EMBL" id="JAVFKY010000001">
    <property type="protein sequence ID" value="KAK5581998.1"/>
    <property type="molecule type" value="Genomic_DNA"/>
</dbReference>
<dbReference type="Gene3D" id="3.40.50.1460">
    <property type="match status" value="1"/>
</dbReference>
<proteinExistence type="predicted"/>
<dbReference type="Proteomes" id="UP001344447">
    <property type="component" value="Unassembled WGS sequence"/>
</dbReference>
<sequence>MSQINFEESITSNIFSVSVNRILFCELEQNNDYDNDNNNNCDVDEREYVFIDSSKYNQQDFIDLRKNLEEEKKPIHEVIHLKNYSTYKLSTHLPEWLETLLLYSDLKSVNIYDRYYELQLYIGPNCVESAFPLYRVQYRYSKNDISGQTIKFSNNLDECEAYFNHLCKVFNVLTQRLSLGYICLNLSDSFYLLNSSAIKKSSRTRLAFIIGNSKYEEGVLSGVANDAISFYSTLLGCSFQSDHIIRLSDQDLRSFYKQWELFLEMIKTFQSYIEVIVYYAGHGRTIEGRLNLVMMGGGILELSTIASSLTESIKNKESLCLFIIDCCRDAKDIGNFVHPIESFDDKKNIAFLFACKYGEVSYESRDLDAGIFTRYFTKTILERKNKDIRTICNYTDIAIKKIIKNYNGCSLLGTFDCAVLEF</sequence>
<dbReference type="PANTHER" id="PTHR22576:SF37">
    <property type="entry name" value="MUCOSA-ASSOCIATED LYMPHOID TISSUE LYMPHOMA TRANSLOCATION PROTEIN 1"/>
    <property type="match status" value="1"/>
</dbReference>
<protein>
    <recommendedName>
        <fullName evidence="1">Peptidase C14 caspase domain-containing protein</fullName>
    </recommendedName>
</protein>
<dbReference type="GO" id="GO:0004197">
    <property type="term" value="F:cysteine-type endopeptidase activity"/>
    <property type="evidence" value="ECO:0007669"/>
    <property type="project" value="InterPro"/>
</dbReference>
<dbReference type="AlphaFoldDB" id="A0AAN7U8A0"/>
<dbReference type="SUPFAM" id="SSF52129">
    <property type="entry name" value="Caspase-like"/>
    <property type="match status" value="1"/>
</dbReference>
<dbReference type="InterPro" id="IPR052039">
    <property type="entry name" value="Caspase-related_regulators"/>
</dbReference>
<keyword evidence="3" id="KW-1185">Reference proteome</keyword>
<dbReference type="InterPro" id="IPR011600">
    <property type="entry name" value="Pept_C14_caspase"/>
</dbReference>
<evidence type="ECO:0000313" key="3">
    <source>
        <dbReference type="Proteomes" id="UP001344447"/>
    </source>
</evidence>
<gene>
    <name evidence="2" type="ORF">RB653_003579</name>
</gene>
<organism evidence="2 3">
    <name type="scientific">Dictyostelium firmibasis</name>
    <dbReference type="NCBI Taxonomy" id="79012"/>
    <lineage>
        <taxon>Eukaryota</taxon>
        <taxon>Amoebozoa</taxon>
        <taxon>Evosea</taxon>
        <taxon>Eumycetozoa</taxon>
        <taxon>Dictyostelia</taxon>
        <taxon>Dictyosteliales</taxon>
        <taxon>Dictyosteliaceae</taxon>
        <taxon>Dictyostelium</taxon>
    </lineage>
</organism>
<name>A0AAN7U8A0_9MYCE</name>
<evidence type="ECO:0000259" key="1">
    <source>
        <dbReference type="Pfam" id="PF00656"/>
    </source>
</evidence>
<comment type="caution">
    <text evidence="2">The sequence shown here is derived from an EMBL/GenBank/DDBJ whole genome shotgun (WGS) entry which is preliminary data.</text>
</comment>
<dbReference type="GO" id="GO:0006508">
    <property type="term" value="P:proteolysis"/>
    <property type="evidence" value="ECO:0007669"/>
    <property type="project" value="InterPro"/>
</dbReference>
<dbReference type="PANTHER" id="PTHR22576">
    <property type="entry name" value="MUCOSA ASSOCIATED LYMPHOID TISSUE LYMPHOMA TRANSLOCATION PROTEIN 1/PARACASPASE"/>
    <property type="match status" value="1"/>
</dbReference>
<dbReference type="InterPro" id="IPR029030">
    <property type="entry name" value="Caspase-like_dom_sf"/>
</dbReference>
<accession>A0AAN7U8A0</accession>
<evidence type="ECO:0000313" key="2">
    <source>
        <dbReference type="EMBL" id="KAK5581998.1"/>
    </source>
</evidence>
<reference evidence="2 3" key="1">
    <citation type="submission" date="2023-11" db="EMBL/GenBank/DDBJ databases">
        <title>Dfirmibasis_genome.</title>
        <authorList>
            <person name="Edelbroek B."/>
            <person name="Kjellin J."/>
            <person name="Jerlstrom-Hultqvist J."/>
            <person name="Soderbom F."/>
        </authorList>
    </citation>
    <scope>NUCLEOTIDE SEQUENCE [LARGE SCALE GENOMIC DNA]</scope>
    <source>
        <strain evidence="2 3">TNS-C-14</strain>
    </source>
</reference>
<feature type="domain" description="Peptidase C14 caspase" evidence="1">
    <location>
        <begin position="204"/>
        <end position="395"/>
    </location>
</feature>
<dbReference type="Pfam" id="PF00656">
    <property type="entry name" value="Peptidase_C14"/>
    <property type="match status" value="1"/>
</dbReference>